<evidence type="ECO:0000313" key="4">
    <source>
        <dbReference type="Proteomes" id="UP000609121"/>
    </source>
</evidence>
<dbReference type="InterPro" id="IPR036390">
    <property type="entry name" value="WH_DNA-bd_sf"/>
</dbReference>
<dbReference type="InterPro" id="IPR036388">
    <property type="entry name" value="WH-like_DNA-bd_sf"/>
</dbReference>
<evidence type="ECO:0000256" key="1">
    <source>
        <dbReference type="SAM" id="MobiDB-lite"/>
    </source>
</evidence>
<accession>A0A8J7CJ26</accession>
<dbReference type="Proteomes" id="UP000609121">
    <property type="component" value="Unassembled WGS sequence"/>
</dbReference>
<protein>
    <submittedName>
        <fullName evidence="3">Helix-turn-helix domain-containing protein</fullName>
    </submittedName>
</protein>
<dbReference type="EMBL" id="JACVXA010000006">
    <property type="protein sequence ID" value="MBE3637201.1"/>
    <property type="molecule type" value="Genomic_DNA"/>
</dbReference>
<keyword evidence="4" id="KW-1185">Reference proteome</keyword>
<sequence>MASAAVLTIKPASPIPPTLRRKPCRPRSGTSSPIRSLEILELLAENGPLGHTAISGHLEIPKSTATALRKDLRSAGYVLRDEDRKFTLSPGC</sequence>
<feature type="region of interest" description="Disordered" evidence="1">
    <location>
        <begin position="12"/>
        <end position="32"/>
    </location>
</feature>
<dbReference type="GO" id="GO:0003677">
    <property type="term" value="F:DNA binding"/>
    <property type="evidence" value="ECO:0007669"/>
    <property type="project" value="InterPro"/>
</dbReference>
<dbReference type="Gene3D" id="1.10.10.10">
    <property type="entry name" value="Winged helix-like DNA-binding domain superfamily/Winged helix DNA-binding domain"/>
    <property type="match status" value="1"/>
</dbReference>
<dbReference type="SUPFAM" id="SSF46785">
    <property type="entry name" value="Winged helix' DNA-binding domain"/>
    <property type="match status" value="1"/>
</dbReference>
<gene>
    <name evidence="3" type="ORF">ICN82_03175</name>
</gene>
<organism evidence="3 4">
    <name type="scientific">Mangrovicoccus algicola</name>
    <dbReference type="NCBI Taxonomy" id="2771008"/>
    <lineage>
        <taxon>Bacteria</taxon>
        <taxon>Pseudomonadati</taxon>
        <taxon>Pseudomonadota</taxon>
        <taxon>Alphaproteobacteria</taxon>
        <taxon>Rhodobacterales</taxon>
        <taxon>Paracoccaceae</taxon>
        <taxon>Mangrovicoccus</taxon>
    </lineage>
</organism>
<name>A0A8J7CJ26_9RHOB</name>
<feature type="domain" description="HTH iclR-type" evidence="2">
    <location>
        <begin position="30"/>
        <end position="90"/>
    </location>
</feature>
<dbReference type="GO" id="GO:0006355">
    <property type="term" value="P:regulation of DNA-templated transcription"/>
    <property type="evidence" value="ECO:0007669"/>
    <property type="project" value="InterPro"/>
</dbReference>
<evidence type="ECO:0000313" key="3">
    <source>
        <dbReference type="EMBL" id="MBE3637201.1"/>
    </source>
</evidence>
<dbReference type="Pfam" id="PF09339">
    <property type="entry name" value="HTH_IclR"/>
    <property type="match status" value="1"/>
</dbReference>
<evidence type="ECO:0000259" key="2">
    <source>
        <dbReference type="PROSITE" id="PS51077"/>
    </source>
</evidence>
<proteinExistence type="predicted"/>
<dbReference type="InterPro" id="IPR005471">
    <property type="entry name" value="Tscrpt_reg_IclR_N"/>
</dbReference>
<comment type="caution">
    <text evidence="3">The sequence shown here is derived from an EMBL/GenBank/DDBJ whole genome shotgun (WGS) entry which is preliminary data.</text>
</comment>
<dbReference type="PROSITE" id="PS51077">
    <property type="entry name" value="HTH_ICLR"/>
    <property type="match status" value="1"/>
</dbReference>
<dbReference type="AlphaFoldDB" id="A0A8J7CJ26"/>
<reference evidence="3" key="1">
    <citation type="submission" date="2020-09" db="EMBL/GenBank/DDBJ databases">
        <title>A novel bacterium of genus Mangrovicoccus, isolated from South China Sea.</title>
        <authorList>
            <person name="Huang H."/>
            <person name="Mo K."/>
            <person name="Hu Y."/>
        </authorList>
    </citation>
    <scope>NUCLEOTIDE SEQUENCE</scope>
    <source>
        <strain evidence="3">HB182678</strain>
    </source>
</reference>